<comment type="caution">
    <text evidence="2">The sequence shown here is derived from an EMBL/GenBank/DDBJ whole genome shotgun (WGS) entry which is preliminary data.</text>
</comment>
<dbReference type="OrthoDB" id="6784240at2759"/>
<feature type="compositionally biased region" description="Basic and acidic residues" evidence="1">
    <location>
        <begin position="130"/>
        <end position="139"/>
    </location>
</feature>
<evidence type="ECO:0000313" key="3">
    <source>
        <dbReference type="Proteomes" id="UP001152888"/>
    </source>
</evidence>
<dbReference type="Proteomes" id="UP001152888">
    <property type="component" value="Unassembled WGS sequence"/>
</dbReference>
<feature type="compositionally biased region" description="Basic and acidic residues" evidence="1">
    <location>
        <begin position="824"/>
        <end position="836"/>
    </location>
</feature>
<reference evidence="2" key="1">
    <citation type="submission" date="2022-03" db="EMBL/GenBank/DDBJ databases">
        <authorList>
            <person name="Sayadi A."/>
        </authorList>
    </citation>
    <scope>NUCLEOTIDE SEQUENCE</scope>
</reference>
<feature type="region of interest" description="Disordered" evidence="1">
    <location>
        <begin position="797"/>
        <end position="889"/>
    </location>
</feature>
<feature type="compositionally biased region" description="Polar residues" evidence="1">
    <location>
        <begin position="283"/>
        <end position="298"/>
    </location>
</feature>
<gene>
    <name evidence="2" type="ORF">ACAOBT_LOCUS2318</name>
</gene>
<dbReference type="AlphaFoldDB" id="A0A9P0JRY4"/>
<feature type="compositionally biased region" description="Basic and acidic residues" evidence="1">
    <location>
        <begin position="64"/>
        <end position="121"/>
    </location>
</feature>
<evidence type="ECO:0000313" key="2">
    <source>
        <dbReference type="EMBL" id="CAH1957832.1"/>
    </source>
</evidence>
<feature type="region of interest" description="Disordered" evidence="1">
    <location>
        <begin position="64"/>
        <end position="140"/>
    </location>
</feature>
<evidence type="ECO:0000256" key="1">
    <source>
        <dbReference type="SAM" id="MobiDB-lite"/>
    </source>
</evidence>
<feature type="compositionally biased region" description="Polar residues" evidence="1">
    <location>
        <begin position="255"/>
        <end position="268"/>
    </location>
</feature>
<sequence>MVVSKKNCSVKSHMAAGAIEVQDNESSHSSLISDTLIEQLQGTRNINHNQLLDTVQAIKSDHILSSQKEDRNNSHKKSVEFESRRQIEERSSDKKEASQDKNVGDKKQLGAEISEKPDKVKPYSSILKPEGSRISEEQNQKQVDIVTSQAANKVQGPSNIWTNEQNQKQVVIEISQAANKVQGSSNIWTTAQNQKQVDTVKSQDPDIPQQNSTILKANRDISENLVEQSEKLRNVIDYSDSKQLVDSSEVGITELPQTMDRSQSSYSRFDQDDELPTKEDTRTSNYRRQSLDAFQTGHSSGGFDQFRDEIDQNSSRRSSKNGQARSSVENVIDAEGHYSGDHRHGKPEYQTQYDEECHGRCRHQTIQTCPGSILKNIPHSSERSFDYNQSYKGRRERQCPFSEQTTTAPTSGYSIYNVPSDCQKVTLTSNKKLQTSEENLSKNNIRYYCTNSARPKSSQTVDLQDSRGDTNIRESPEPAYPKCRCCPVNRETEKSEYQYSKVALSEYNQPQSGCSCPEDRSEPYFDKVDSDYQDAPAECRCCSTIRSKPMQKCKYQQPKVPGSTEAEGRRYCVPDSYSNEPERPECCSSCPGYTSKRRTSRSITCNPSLTPRSIQCSPRYHPSEVGDIDQNVIPLLPPSPRRQNRRCNRQPVPCRRMPPVEPPPWCSPDCRKPKSKPKRKCICSCCCRGELAPPPPPLPEFFYCLEEEGEDIYGESSDISDDDCFCDDLSSPVGLSYQDNEEYQELLMELEEALACRNRNRVRRAIQEFEHRSRLNKPLERPIIDYDETSRSEEPLIEKLSQLRNSRKNGRQRERLGCSRRSQSRGEKEYQQEEYSRPLSSKGQYRTASKTEEPRRSKWKMDETGEWYKSPRSLKRSSRSSSPRKGYHDDMCACCVCKVYNRTK</sequence>
<feature type="compositionally biased region" description="Basic and acidic residues" evidence="1">
    <location>
        <begin position="849"/>
        <end position="863"/>
    </location>
</feature>
<feature type="compositionally biased region" description="Polar residues" evidence="1">
    <location>
        <begin position="838"/>
        <end position="848"/>
    </location>
</feature>
<organism evidence="2 3">
    <name type="scientific">Acanthoscelides obtectus</name>
    <name type="common">Bean weevil</name>
    <name type="synonym">Bruchus obtectus</name>
    <dbReference type="NCBI Taxonomy" id="200917"/>
    <lineage>
        <taxon>Eukaryota</taxon>
        <taxon>Metazoa</taxon>
        <taxon>Ecdysozoa</taxon>
        <taxon>Arthropoda</taxon>
        <taxon>Hexapoda</taxon>
        <taxon>Insecta</taxon>
        <taxon>Pterygota</taxon>
        <taxon>Neoptera</taxon>
        <taxon>Endopterygota</taxon>
        <taxon>Coleoptera</taxon>
        <taxon>Polyphaga</taxon>
        <taxon>Cucujiformia</taxon>
        <taxon>Chrysomeloidea</taxon>
        <taxon>Chrysomelidae</taxon>
        <taxon>Bruchinae</taxon>
        <taxon>Bruchini</taxon>
        <taxon>Acanthoscelides</taxon>
    </lineage>
</organism>
<keyword evidence="3" id="KW-1185">Reference proteome</keyword>
<protein>
    <submittedName>
        <fullName evidence="2">Uncharacterized protein</fullName>
    </submittedName>
</protein>
<name>A0A9P0JRY4_ACAOB</name>
<proteinExistence type="predicted"/>
<feature type="region of interest" description="Disordered" evidence="1">
    <location>
        <begin position="249"/>
        <end position="307"/>
    </location>
</feature>
<dbReference type="EMBL" id="CAKOFQ010006674">
    <property type="protein sequence ID" value="CAH1957832.1"/>
    <property type="molecule type" value="Genomic_DNA"/>
</dbReference>
<accession>A0A9P0JRY4</accession>